<evidence type="ECO:0000256" key="4">
    <source>
        <dbReference type="PIRSR" id="PIRSR002825-1"/>
    </source>
</evidence>
<dbReference type="EMBL" id="FOPJ01000004">
    <property type="protein sequence ID" value="SFG42611.1"/>
    <property type="molecule type" value="Genomic_DNA"/>
</dbReference>
<evidence type="ECO:0000256" key="2">
    <source>
        <dbReference type="ARBA" id="ARBA00022496"/>
    </source>
</evidence>
<keyword evidence="2" id="KW-0813">Transport</keyword>
<keyword evidence="2" id="KW-0406">Ion transport</keyword>
<dbReference type="SUPFAM" id="SSF53850">
    <property type="entry name" value="Periplasmic binding protein-like II"/>
    <property type="match status" value="1"/>
</dbReference>
<keyword evidence="4" id="KW-0479">Metal-binding</keyword>
<evidence type="ECO:0000256" key="3">
    <source>
        <dbReference type="ARBA" id="ARBA00022729"/>
    </source>
</evidence>
<dbReference type="CDD" id="cd13543">
    <property type="entry name" value="PBP2_Fbp"/>
    <property type="match status" value="1"/>
</dbReference>
<accession>A0A1I2RXW4</accession>
<comment type="similarity">
    <text evidence="1">Belongs to the bacterial solute-binding protein 1 family.</text>
</comment>
<keyword evidence="2" id="KW-0410">Iron transport</keyword>
<dbReference type="Gene3D" id="3.40.190.10">
    <property type="entry name" value="Periplasmic binding protein-like II"/>
    <property type="match status" value="2"/>
</dbReference>
<dbReference type="GO" id="GO:0006826">
    <property type="term" value="P:iron ion transport"/>
    <property type="evidence" value="ECO:0007669"/>
    <property type="project" value="UniProtKB-KW"/>
</dbReference>
<feature type="compositionally biased region" description="Low complexity" evidence="5">
    <location>
        <begin position="45"/>
        <end position="58"/>
    </location>
</feature>
<reference evidence="6 7" key="1">
    <citation type="submission" date="2016-10" db="EMBL/GenBank/DDBJ databases">
        <authorList>
            <person name="de Groot N.N."/>
        </authorList>
    </citation>
    <scope>NUCLEOTIDE SEQUENCE [LARGE SCALE GENOMIC DNA]</scope>
    <source>
        <strain>J11</strain>
        <strain evidence="7">PG 39</strain>
    </source>
</reference>
<evidence type="ECO:0000256" key="1">
    <source>
        <dbReference type="ARBA" id="ARBA00008520"/>
    </source>
</evidence>
<evidence type="ECO:0000313" key="7">
    <source>
        <dbReference type="Proteomes" id="UP000199065"/>
    </source>
</evidence>
<dbReference type="PANTHER" id="PTHR30006:SF15">
    <property type="entry name" value="IRON-UTILIZATION PERIPLASMIC PROTEIN"/>
    <property type="match status" value="1"/>
</dbReference>
<dbReference type="PIRSF" id="PIRSF002825">
    <property type="entry name" value="CfbpA"/>
    <property type="match status" value="1"/>
</dbReference>
<feature type="binding site" evidence="4">
    <location>
        <position position="273"/>
    </location>
    <ligand>
        <name>Fe cation</name>
        <dbReference type="ChEBI" id="CHEBI:24875"/>
    </ligand>
</feature>
<dbReference type="Proteomes" id="UP000199065">
    <property type="component" value="Unassembled WGS sequence"/>
</dbReference>
<feature type="region of interest" description="Disordered" evidence="5">
    <location>
        <begin position="44"/>
        <end position="75"/>
    </location>
</feature>
<feature type="binding site" evidence="4">
    <location>
        <position position="272"/>
    </location>
    <ligand>
        <name>Fe cation</name>
        <dbReference type="ChEBI" id="CHEBI:24875"/>
    </ligand>
</feature>
<dbReference type="GO" id="GO:0030288">
    <property type="term" value="C:outer membrane-bounded periplasmic space"/>
    <property type="evidence" value="ECO:0007669"/>
    <property type="project" value="TreeGrafter"/>
</dbReference>
<gene>
    <name evidence="6" type="ORF">SAMN05660282_00832</name>
</gene>
<dbReference type="GO" id="GO:0046872">
    <property type="term" value="F:metal ion binding"/>
    <property type="evidence" value="ECO:0007669"/>
    <property type="project" value="UniProtKB-KW"/>
</dbReference>
<dbReference type="AlphaFoldDB" id="A0A1I2RXW4"/>
<sequence length="388" mass="42234">MQCSVLLQIPRPFFQEVYMSLKKKITAAALALAGTSLMVVGCSNSESASESSTTTTKTEAAEKSEKSEAKETEEASDGKLVIYSGRSEKLVDPLIEDFRKTVDYDVDVRYGKTPDQAQLILTEGESSPADVFFSQEAGALGLLSDQDMLVTLPDDVLKMVPAGFSGDDKTWVGITGRARVVAYDKEQVSEADAPDTIEEMVDPKWKGQTGVAPGNASFIAFVSAMRVDKGDDFTKEWLQKLAANEPKFYEKNTHVLEAVEKGEVQMGFINHYYWFRAAKERGGENLRAQLKYGADGDLAALVNSTGVGILKKAENDPKAMDFVKYLLSKEGQTYFTTKTFEFPLVDGIETPEGVPSMDSMKVPDVDLSKLGDVKGTVALIDEAGLSAS</sequence>
<dbReference type="InterPro" id="IPR006059">
    <property type="entry name" value="SBP"/>
</dbReference>
<feature type="compositionally biased region" description="Basic and acidic residues" evidence="5">
    <location>
        <begin position="59"/>
        <end position="75"/>
    </location>
</feature>
<dbReference type="Pfam" id="PF13416">
    <property type="entry name" value="SBP_bac_8"/>
    <property type="match status" value="1"/>
</dbReference>
<keyword evidence="3" id="KW-0732">Signal</keyword>
<evidence type="ECO:0000256" key="5">
    <source>
        <dbReference type="SAM" id="MobiDB-lite"/>
    </source>
</evidence>
<evidence type="ECO:0000313" key="6">
    <source>
        <dbReference type="EMBL" id="SFG42611.1"/>
    </source>
</evidence>
<organism evidence="6 7">
    <name type="scientific">Corynebacterium spheniscorum</name>
    <dbReference type="NCBI Taxonomy" id="185761"/>
    <lineage>
        <taxon>Bacteria</taxon>
        <taxon>Bacillati</taxon>
        <taxon>Actinomycetota</taxon>
        <taxon>Actinomycetes</taxon>
        <taxon>Mycobacteriales</taxon>
        <taxon>Corynebacteriaceae</taxon>
        <taxon>Corynebacterium</taxon>
    </lineage>
</organism>
<dbReference type="PANTHER" id="PTHR30006">
    <property type="entry name" value="THIAMINE-BINDING PERIPLASMIC PROTEIN-RELATED"/>
    <property type="match status" value="1"/>
</dbReference>
<keyword evidence="7" id="KW-1185">Reference proteome</keyword>
<dbReference type="STRING" id="185761.SAMN05660282_00832"/>
<keyword evidence="4" id="KW-0408">Iron</keyword>
<protein>
    <submittedName>
        <fullName evidence="6">Iron(III) transport system substrate-binding protein</fullName>
    </submittedName>
</protein>
<name>A0A1I2RXW4_9CORY</name>
<dbReference type="InterPro" id="IPR026045">
    <property type="entry name" value="Ferric-bd"/>
</dbReference>
<proteinExistence type="inferred from homology"/>